<organism evidence="1">
    <name type="scientific">Rhizophora mucronata</name>
    <name type="common">Asiatic mangrove</name>
    <dbReference type="NCBI Taxonomy" id="61149"/>
    <lineage>
        <taxon>Eukaryota</taxon>
        <taxon>Viridiplantae</taxon>
        <taxon>Streptophyta</taxon>
        <taxon>Embryophyta</taxon>
        <taxon>Tracheophyta</taxon>
        <taxon>Spermatophyta</taxon>
        <taxon>Magnoliopsida</taxon>
        <taxon>eudicotyledons</taxon>
        <taxon>Gunneridae</taxon>
        <taxon>Pentapetalae</taxon>
        <taxon>rosids</taxon>
        <taxon>fabids</taxon>
        <taxon>Malpighiales</taxon>
        <taxon>Rhizophoraceae</taxon>
        <taxon>Rhizophora</taxon>
    </lineage>
</organism>
<dbReference type="AlphaFoldDB" id="A0A2P2PXN2"/>
<dbReference type="EMBL" id="GGEC01078976">
    <property type="protein sequence ID" value="MBX59460.1"/>
    <property type="molecule type" value="Transcribed_RNA"/>
</dbReference>
<name>A0A2P2PXN2_RHIMU</name>
<evidence type="ECO:0000313" key="1">
    <source>
        <dbReference type="EMBL" id="MBX59460.1"/>
    </source>
</evidence>
<protein>
    <submittedName>
        <fullName evidence="1">Uncharacterized protein</fullName>
    </submittedName>
</protein>
<accession>A0A2P2PXN2</accession>
<proteinExistence type="predicted"/>
<reference evidence="1" key="1">
    <citation type="submission" date="2018-02" db="EMBL/GenBank/DDBJ databases">
        <title>Rhizophora mucronata_Transcriptome.</title>
        <authorList>
            <person name="Meera S.P."/>
            <person name="Sreeshan A."/>
            <person name="Augustine A."/>
        </authorList>
    </citation>
    <scope>NUCLEOTIDE SEQUENCE</scope>
    <source>
        <tissue evidence="1">Leaf</tissue>
    </source>
</reference>
<sequence length="74" mass="8243">MIGGNCNEFLIKQTSFSWVPSLKLGNQFISIHLRSPNSSTTSQHCIAGHSFGNFFNVSMHTREAGQSKIFRAQL</sequence>